<keyword evidence="1" id="KW-0677">Repeat</keyword>
<evidence type="ECO:0000256" key="1">
    <source>
        <dbReference type="ARBA" id="ARBA00022737"/>
    </source>
</evidence>
<organism evidence="5 6">
    <name type="scientific">Fusarium gaditjirri</name>
    <dbReference type="NCBI Taxonomy" id="282569"/>
    <lineage>
        <taxon>Eukaryota</taxon>
        <taxon>Fungi</taxon>
        <taxon>Dikarya</taxon>
        <taxon>Ascomycota</taxon>
        <taxon>Pezizomycotina</taxon>
        <taxon>Sordariomycetes</taxon>
        <taxon>Hypocreomycetidae</taxon>
        <taxon>Hypocreales</taxon>
        <taxon>Nectriaceae</taxon>
        <taxon>Fusarium</taxon>
        <taxon>Fusarium nisikadoi species complex</taxon>
    </lineage>
</organism>
<dbReference type="Gene3D" id="3.40.50.300">
    <property type="entry name" value="P-loop containing nucleotide triphosphate hydrolases"/>
    <property type="match status" value="1"/>
</dbReference>
<dbReference type="InterPro" id="IPR027417">
    <property type="entry name" value="P-loop_NTPase"/>
</dbReference>
<feature type="region of interest" description="Disordered" evidence="2">
    <location>
        <begin position="289"/>
        <end position="323"/>
    </location>
</feature>
<evidence type="ECO:0008006" key="7">
    <source>
        <dbReference type="Google" id="ProtNLM"/>
    </source>
</evidence>
<sequence length="1142" mass="130752">MSGAEAAIAGIGFLCNAMQIVTFGRDILQVYRQVRDERCPDPRLEVYLKSAKACFDDMNSSTSQILPATRDQQQIIEIGKNLEGSMVQLQSKFAQLHIDDASKRGFRGKVDMGRKTLASLWQGKELESLETNLRRYESLLHGVVLHRICNQSQAAEISSQQSFHQLNTNLQSVITQLADGCTWMSDLSIESRETRNRITQEHETTRTAINTGFTTTQGALSSFRDSMSQEFQDIARRDESKTFEQEHNQLLQSLRFPEMNSRRNHISENYPGTYNWVFEKSVCRSRSRSTRCEEPVEDSVQQSEESTKDCEDTLDSSDSANTTSLSDFDDFPAWLESDARQFWIRGKPASGKSSLMKFLAANPLTLQHLRARYGNVQILTYYFWKPGQPLQKNIEGMALSLLHQVLHKNCDLAQRLWTEQPHVQDKRDHGDWDVNELRKALCWAIEFSGNTFCIFLDGLDEAKELEDLPWGDHQNTQVIYDLLNLSNIKICASSREENHFLRFFTGQPCIRTHQLNGNDIYHFAQNKLEVSGLSSDDRSRLLSSVVEKANGVFLWVVLAVKSLNQAIRSGGAHEFEERLAQTPSDLQDLLVDMWSRPGDDAKLSTYSLEASRFFSLALASAKIEKDICSSPSEALQLNSIRSCLVITTAIEDKPFESILREGREIQAKELQARCARVEDRLRLVCRGLLEVTTTEDYYEYDWAGNEALFSYALKRFEFIHRCAFDFITDTQFGRECLALCHWSSTEKVERLLAGYLVKSRFLCYKPKRYHFYILDERTHLETRIDKHQLAPALEIVFEWSYMSISGRNSLLNELRDWQERGLFSDHLYWRYPMLLKAPSNPRELEFLEIVVRTGYVANSYDFFIDLVGQLSIVSVADAVPVLLCAMDVDPDLGMGPFLAIVDYILTRLQSANGQEGQDVSSEAQHGVRNAARLLHSWFVMQCISRVYHDWVEGRVKITDLLHRFSHTLSSMNDWQCPLILEFGIDRFLGFVPISSAGGNLDFQQYTLVIGNFATAYRLLGQLLPGLVGYDLHFEVPQDAKDRFEILLITGNGDSPGSHGELFSPATEYHWDIAKYIKRELYEHDVRVIKQRWSVLLQKIDSGLERIGKDEIGYCIKEVNKRGLDLIHPWVNAVVEDQDIVPY</sequence>
<evidence type="ECO:0000259" key="4">
    <source>
        <dbReference type="Pfam" id="PF25053"/>
    </source>
</evidence>
<proteinExistence type="predicted"/>
<gene>
    <name evidence="5" type="ORF">FGADI_11012</name>
</gene>
<reference evidence="5" key="1">
    <citation type="journal article" date="2020" name="BMC Genomics">
        <title>Correction to: Identification and distribution of gene clusters required for synthesis of sphingolipid metabolism inhibitors in diverse species of the filamentous fungus Fusarium.</title>
        <authorList>
            <person name="Kim H.S."/>
            <person name="Lohmar J.M."/>
            <person name="Busman M."/>
            <person name="Brown D.W."/>
            <person name="Naumann T.A."/>
            <person name="Divon H.H."/>
            <person name="Lysoe E."/>
            <person name="Uhlig S."/>
            <person name="Proctor R.H."/>
        </authorList>
    </citation>
    <scope>NUCLEOTIDE SEQUENCE</scope>
    <source>
        <strain evidence="5">NRRL 45417</strain>
    </source>
</reference>
<evidence type="ECO:0000313" key="6">
    <source>
        <dbReference type="Proteomes" id="UP000604273"/>
    </source>
</evidence>
<comment type="caution">
    <text evidence="5">The sequence shown here is derived from an EMBL/GenBank/DDBJ whole genome shotgun (WGS) entry which is preliminary data.</text>
</comment>
<dbReference type="Pfam" id="PF24883">
    <property type="entry name" value="NPHP3_N"/>
    <property type="match status" value="1"/>
</dbReference>
<evidence type="ECO:0000256" key="2">
    <source>
        <dbReference type="SAM" id="MobiDB-lite"/>
    </source>
</evidence>
<evidence type="ECO:0000259" key="3">
    <source>
        <dbReference type="Pfam" id="PF24883"/>
    </source>
</evidence>
<keyword evidence="6" id="KW-1185">Reference proteome</keyword>
<feature type="domain" description="DUF7791" evidence="4">
    <location>
        <begin position="606"/>
        <end position="732"/>
    </location>
</feature>
<feature type="domain" description="Nephrocystin 3-like N-terminal" evidence="3">
    <location>
        <begin position="329"/>
        <end position="495"/>
    </location>
</feature>
<dbReference type="InterPro" id="IPR056884">
    <property type="entry name" value="NPHP3-like_N"/>
</dbReference>
<dbReference type="AlphaFoldDB" id="A0A8H4SW79"/>
<dbReference type="OrthoDB" id="5086500at2759"/>
<accession>A0A8H4SW79</accession>
<evidence type="ECO:0000313" key="5">
    <source>
        <dbReference type="EMBL" id="KAF4946664.1"/>
    </source>
</evidence>
<dbReference type="PANTHER" id="PTHR10039:SF5">
    <property type="entry name" value="NACHT DOMAIN-CONTAINING PROTEIN"/>
    <property type="match status" value="1"/>
</dbReference>
<protein>
    <recommendedName>
        <fullName evidence="7">Small s protein</fullName>
    </recommendedName>
</protein>
<dbReference type="EMBL" id="JABFAI010000307">
    <property type="protein sequence ID" value="KAF4946664.1"/>
    <property type="molecule type" value="Genomic_DNA"/>
</dbReference>
<dbReference type="InterPro" id="IPR056693">
    <property type="entry name" value="DUF7791"/>
</dbReference>
<dbReference type="PANTHER" id="PTHR10039">
    <property type="entry name" value="AMELOGENIN"/>
    <property type="match status" value="1"/>
</dbReference>
<dbReference type="Proteomes" id="UP000604273">
    <property type="component" value="Unassembled WGS sequence"/>
</dbReference>
<reference evidence="5" key="2">
    <citation type="submission" date="2020-05" db="EMBL/GenBank/DDBJ databases">
        <authorList>
            <person name="Kim H.-S."/>
            <person name="Proctor R.H."/>
            <person name="Brown D.W."/>
        </authorList>
    </citation>
    <scope>NUCLEOTIDE SEQUENCE</scope>
    <source>
        <strain evidence="5">NRRL 45417</strain>
    </source>
</reference>
<dbReference type="Pfam" id="PF25053">
    <property type="entry name" value="DUF7791"/>
    <property type="match status" value="1"/>
</dbReference>
<dbReference type="SUPFAM" id="SSF52540">
    <property type="entry name" value="P-loop containing nucleoside triphosphate hydrolases"/>
    <property type="match status" value="1"/>
</dbReference>
<name>A0A8H4SW79_9HYPO</name>